<keyword evidence="7" id="KW-1133">Transmembrane helix</keyword>
<dbReference type="FunFam" id="1.50.40.10:FF:000003">
    <property type="entry name" value="Putative calcium-binding mitochondrial carrier protein scamc-2"/>
    <property type="match status" value="1"/>
</dbReference>
<dbReference type="AlphaFoldDB" id="A0A1U7SUJ3"/>
<reference evidence="15" key="1">
    <citation type="submission" date="2025-08" db="UniProtKB">
        <authorList>
            <consortium name="RefSeq"/>
        </authorList>
    </citation>
    <scope>IDENTIFICATION</scope>
</reference>
<evidence type="ECO:0000256" key="13">
    <source>
        <dbReference type="SAM" id="MobiDB-lite"/>
    </source>
</evidence>
<evidence type="ECO:0000256" key="1">
    <source>
        <dbReference type="ARBA" id="ARBA00004448"/>
    </source>
</evidence>
<evidence type="ECO:0000313" key="14">
    <source>
        <dbReference type="Proteomes" id="UP000189704"/>
    </source>
</evidence>
<evidence type="ECO:0000313" key="15">
    <source>
        <dbReference type="RefSeq" id="XP_008049195.2"/>
    </source>
</evidence>
<protein>
    <submittedName>
        <fullName evidence="15">Solute carrier family 25 member 41</fullName>
    </submittedName>
</protein>
<feature type="compositionally biased region" description="Polar residues" evidence="13">
    <location>
        <begin position="1"/>
        <end position="18"/>
    </location>
</feature>
<evidence type="ECO:0000256" key="5">
    <source>
        <dbReference type="ARBA" id="ARBA00022737"/>
    </source>
</evidence>
<accession>A0A1U7SUJ3</accession>
<gene>
    <name evidence="15" type="primary">SLC25A41</name>
</gene>
<evidence type="ECO:0000256" key="4">
    <source>
        <dbReference type="ARBA" id="ARBA00022692"/>
    </source>
</evidence>
<name>A0A1U7SUJ3_CARSF</name>
<dbReference type="STRING" id="1868482.ENSTSYP00000017323"/>
<proteinExistence type="inferred from homology"/>
<keyword evidence="4 11" id="KW-0812">Transmembrane</keyword>
<dbReference type="Gene3D" id="1.50.40.10">
    <property type="entry name" value="Mitochondrial carrier domain"/>
    <property type="match status" value="1"/>
</dbReference>
<comment type="subcellular location">
    <subcellularLocation>
        <location evidence="1">Mitochondrion inner membrane</location>
        <topology evidence="1">Multi-pass membrane protein</topology>
    </subcellularLocation>
</comment>
<dbReference type="RefSeq" id="XP_008049195.2">
    <property type="nucleotide sequence ID" value="XM_008051004.2"/>
</dbReference>
<feature type="repeat" description="Solcar" evidence="11">
    <location>
        <begin position="358"/>
        <end position="445"/>
    </location>
</feature>
<feature type="repeat" description="Solcar" evidence="11">
    <location>
        <begin position="262"/>
        <end position="347"/>
    </location>
</feature>
<dbReference type="GO" id="GO:0055085">
    <property type="term" value="P:transmembrane transport"/>
    <property type="evidence" value="ECO:0007669"/>
    <property type="project" value="InterPro"/>
</dbReference>
<evidence type="ECO:0000256" key="2">
    <source>
        <dbReference type="ARBA" id="ARBA00006375"/>
    </source>
</evidence>
<dbReference type="PANTHER" id="PTHR24089">
    <property type="entry name" value="SOLUTE CARRIER FAMILY 25"/>
    <property type="match status" value="1"/>
</dbReference>
<comment type="similarity">
    <text evidence="2 12">Belongs to the mitochondrial carrier (TC 2.A.29) family.</text>
</comment>
<dbReference type="Proteomes" id="UP000189704">
    <property type="component" value="Unplaced"/>
</dbReference>
<evidence type="ECO:0000256" key="10">
    <source>
        <dbReference type="ARBA" id="ARBA00048971"/>
    </source>
</evidence>
<feature type="repeat" description="Solcar" evidence="11">
    <location>
        <begin position="168"/>
        <end position="254"/>
    </location>
</feature>
<dbReference type="OrthoDB" id="270584at2759"/>
<keyword evidence="5" id="KW-0677">Repeat</keyword>
<evidence type="ECO:0000256" key="12">
    <source>
        <dbReference type="RuleBase" id="RU000488"/>
    </source>
</evidence>
<dbReference type="InterPro" id="IPR002067">
    <property type="entry name" value="MCP"/>
</dbReference>
<keyword evidence="8" id="KW-0496">Mitochondrion</keyword>
<dbReference type="GO" id="GO:0005743">
    <property type="term" value="C:mitochondrial inner membrane"/>
    <property type="evidence" value="ECO:0007669"/>
    <property type="project" value="UniProtKB-SubCell"/>
</dbReference>
<dbReference type="InterPro" id="IPR018108">
    <property type="entry name" value="MCP_transmembrane"/>
</dbReference>
<keyword evidence="14" id="KW-1185">Reference proteome</keyword>
<comment type="catalytic activity">
    <reaction evidence="10">
        <text>Mg(2+)(out) + phosphate(in) + ATP(out) = Mg(2+)(in) + phosphate(out) + ATP(in)</text>
        <dbReference type="Rhea" id="RHEA:65840"/>
        <dbReference type="ChEBI" id="CHEBI:18420"/>
        <dbReference type="ChEBI" id="CHEBI:30616"/>
        <dbReference type="ChEBI" id="CHEBI:43474"/>
    </reaction>
</comment>
<evidence type="ECO:0000256" key="7">
    <source>
        <dbReference type="ARBA" id="ARBA00022989"/>
    </source>
</evidence>
<sequence length="448" mass="48954">MTASTAQPLETDGPTTGSPPFIQPPIPILDPYVPAIGSLDRSTQTLDPRPICPPVPFPLDTLTWHVAVGEAKPGVLISPTCTHPEEAESCSRVQMLLKKVKALLIKDPPPPSPPPPPPSQNSGCTHVYGYVFGHVNENNLEHLPSQQVLDTGEQLMVPVDVLEVSNQGALWKFLLSGAMAGAVSRTSTAPLDRAKVYMQVYSSKPNFMNLLGGLRSLVQEGGFRSLWRGNGINVLKIAPEYAIKFSVFEQCKNYFCGAQGSPPFQERLLAGSLAVAISQTLINPMEVLKTRLTLRRTGQYTGLLDCAKQILKREGTRALYRGYLPNMLGIIPYACTELAVYEMLRCFWVKSGWDMKEPSGLVSLLSVTLSTTCGQMASYPLTLVRTRMQAQDTVEGSNPTMRGVFLRILAQQGWLGLYRGMTPTLLKVLPAGCISYVVYEAMKKTLGV</sequence>
<organism evidence="14 15">
    <name type="scientific">Carlito syrichta</name>
    <name type="common">Philippine tarsier</name>
    <name type="synonym">Tarsius syrichta</name>
    <dbReference type="NCBI Taxonomy" id="1868482"/>
    <lineage>
        <taxon>Eukaryota</taxon>
        <taxon>Metazoa</taxon>
        <taxon>Chordata</taxon>
        <taxon>Craniata</taxon>
        <taxon>Vertebrata</taxon>
        <taxon>Euteleostomi</taxon>
        <taxon>Mammalia</taxon>
        <taxon>Eutheria</taxon>
        <taxon>Euarchontoglires</taxon>
        <taxon>Primates</taxon>
        <taxon>Haplorrhini</taxon>
        <taxon>Tarsiiformes</taxon>
        <taxon>Tarsiidae</taxon>
        <taxon>Carlito</taxon>
    </lineage>
</organism>
<dbReference type="GeneID" id="103252379"/>
<evidence type="ECO:0000256" key="6">
    <source>
        <dbReference type="ARBA" id="ARBA00022792"/>
    </source>
</evidence>
<dbReference type="CTD" id="284427"/>
<evidence type="ECO:0000256" key="8">
    <source>
        <dbReference type="ARBA" id="ARBA00023128"/>
    </source>
</evidence>
<keyword evidence="9 11" id="KW-0472">Membrane</keyword>
<keyword evidence="3 12" id="KW-0813">Transport</keyword>
<dbReference type="PRINTS" id="PR00926">
    <property type="entry name" value="MITOCARRIER"/>
</dbReference>
<dbReference type="SUPFAM" id="SSF103506">
    <property type="entry name" value="Mitochondrial carrier"/>
    <property type="match status" value="1"/>
</dbReference>
<keyword evidence="6" id="KW-0999">Mitochondrion inner membrane</keyword>
<feature type="region of interest" description="Disordered" evidence="13">
    <location>
        <begin position="1"/>
        <end position="24"/>
    </location>
</feature>
<evidence type="ECO:0000256" key="3">
    <source>
        <dbReference type="ARBA" id="ARBA00022448"/>
    </source>
</evidence>
<dbReference type="InterPro" id="IPR023395">
    <property type="entry name" value="MCP_dom_sf"/>
</dbReference>
<evidence type="ECO:0000256" key="11">
    <source>
        <dbReference type="PROSITE-ProRule" id="PRU00282"/>
    </source>
</evidence>
<dbReference type="Pfam" id="PF00153">
    <property type="entry name" value="Mito_carr"/>
    <property type="match status" value="3"/>
</dbReference>
<dbReference type="PROSITE" id="PS50920">
    <property type="entry name" value="SOLCAR"/>
    <property type="match status" value="3"/>
</dbReference>
<evidence type="ECO:0000256" key="9">
    <source>
        <dbReference type="ARBA" id="ARBA00023136"/>
    </source>
</evidence>
<dbReference type="KEGG" id="csyr:103252379"/>